<protein>
    <recommendedName>
        <fullName evidence="4">Outer membrane protein beta-barrel domain-containing protein</fullName>
    </recommendedName>
</protein>
<organism evidence="2 3">
    <name type="scientific">Pontibacter toksunensis</name>
    <dbReference type="NCBI Taxonomy" id="1332631"/>
    <lineage>
        <taxon>Bacteria</taxon>
        <taxon>Pseudomonadati</taxon>
        <taxon>Bacteroidota</taxon>
        <taxon>Cytophagia</taxon>
        <taxon>Cytophagales</taxon>
        <taxon>Hymenobacteraceae</taxon>
        <taxon>Pontibacter</taxon>
    </lineage>
</organism>
<evidence type="ECO:0000313" key="2">
    <source>
        <dbReference type="EMBL" id="MFD2999705.1"/>
    </source>
</evidence>
<dbReference type="EMBL" id="JBHUOX010000003">
    <property type="protein sequence ID" value="MFD2999705.1"/>
    <property type="molecule type" value="Genomic_DNA"/>
</dbReference>
<proteinExistence type="predicted"/>
<evidence type="ECO:0008006" key="4">
    <source>
        <dbReference type="Google" id="ProtNLM"/>
    </source>
</evidence>
<accession>A0ABW6BPP6</accession>
<dbReference type="RefSeq" id="WP_377481826.1">
    <property type="nucleotide sequence ID" value="NZ_JBHUOX010000003.1"/>
</dbReference>
<feature type="signal peptide" evidence="1">
    <location>
        <begin position="1"/>
        <end position="18"/>
    </location>
</feature>
<evidence type="ECO:0000313" key="3">
    <source>
        <dbReference type="Proteomes" id="UP001597641"/>
    </source>
</evidence>
<reference evidence="3" key="1">
    <citation type="journal article" date="2019" name="Int. J. Syst. Evol. Microbiol.">
        <title>The Global Catalogue of Microorganisms (GCM) 10K type strain sequencing project: providing services to taxonomists for standard genome sequencing and annotation.</title>
        <authorList>
            <consortium name="The Broad Institute Genomics Platform"/>
            <consortium name="The Broad Institute Genome Sequencing Center for Infectious Disease"/>
            <person name="Wu L."/>
            <person name="Ma J."/>
        </authorList>
    </citation>
    <scope>NUCLEOTIDE SEQUENCE [LARGE SCALE GENOMIC DNA]</scope>
    <source>
        <strain evidence="3">KCTC 23984</strain>
    </source>
</reference>
<feature type="chain" id="PRO_5046519856" description="Outer membrane protein beta-barrel domain-containing protein" evidence="1">
    <location>
        <begin position="19"/>
        <end position="357"/>
    </location>
</feature>
<dbReference type="Proteomes" id="UP001597641">
    <property type="component" value="Unassembled WGS sequence"/>
</dbReference>
<gene>
    <name evidence="2" type="ORF">ACFS7Z_04995</name>
</gene>
<evidence type="ECO:0000256" key="1">
    <source>
        <dbReference type="SAM" id="SignalP"/>
    </source>
</evidence>
<keyword evidence="1" id="KW-0732">Signal</keyword>
<name>A0ABW6BPP6_9BACT</name>
<sequence>MKLKLLLFLIFCSTVAYAQIQGEKGSLILKNGNILNGKVTYYYDNPNNIILNAHQDAKEMFSPEQVTEIKLENGEKFVAKPYTMEDSIIILQVLLESPKISLFRREDNSELHYYVLKDATLHKLENNDIVVYQETKTYRKKDRKYVGTLSSLMPDRMDLVEKLDKVQLNEHDLTEVILEYNKGDLSYYWKSDNKVRRKPNWIAFTQYSQYGSVLGTPTAGYSSGMMIGLQYYFSKHSRYSFKVSLDYSSYILDDEEFSVKGLGVRYQHDIKKAEKYSFYLLLHVADIAHLTVVNERQVITTAGQLVLLPRFSPGVGFEARPFPRMAVYSEINHLLNLKYFPRSFSLGLKYDFGRTSW</sequence>
<keyword evidence="3" id="KW-1185">Reference proteome</keyword>
<comment type="caution">
    <text evidence="2">The sequence shown here is derived from an EMBL/GenBank/DDBJ whole genome shotgun (WGS) entry which is preliminary data.</text>
</comment>